<organism evidence="1 2">
    <name type="scientific">Novosphingobium clariflavum</name>
    <dbReference type="NCBI Taxonomy" id="2029884"/>
    <lineage>
        <taxon>Bacteria</taxon>
        <taxon>Pseudomonadati</taxon>
        <taxon>Pseudomonadota</taxon>
        <taxon>Alphaproteobacteria</taxon>
        <taxon>Sphingomonadales</taxon>
        <taxon>Sphingomonadaceae</taxon>
        <taxon>Novosphingobium</taxon>
    </lineage>
</organism>
<accession>A0ABV6SF58</accession>
<dbReference type="RefSeq" id="WP_207078853.1">
    <property type="nucleotide sequence ID" value="NZ_JAPCWC010000032.1"/>
</dbReference>
<protein>
    <submittedName>
        <fullName evidence="1">GpE family phage tail protein</fullName>
    </submittedName>
</protein>
<sequence>MADIAVIFHWPPASMDEMDLSELMGWRARAARRSQPAETPGKR</sequence>
<evidence type="ECO:0000313" key="1">
    <source>
        <dbReference type="EMBL" id="MFC0687601.1"/>
    </source>
</evidence>
<evidence type="ECO:0000313" key="2">
    <source>
        <dbReference type="Proteomes" id="UP001589858"/>
    </source>
</evidence>
<proteinExistence type="predicted"/>
<comment type="caution">
    <text evidence="1">The sequence shown here is derived from an EMBL/GenBank/DDBJ whole genome shotgun (WGS) entry which is preliminary data.</text>
</comment>
<keyword evidence="2" id="KW-1185">Reference proteome</keyword>
<gene>
    <name evidence="1" type="ORF">ACFFF8_23710</name>
</gene>
<dbReference type="Proteomes" id="UP001589858">
    <property type="component" value="Unassembled WGS sequence"/>
</dbReference>
<dbReference type="Pfam" id="PF06528">
    <property type="entry name" value="Phage_P2_GpE"/>
    <property type="match status" value="1"/>
</dbReference>
<name>A0ABV6SF58_9SPHN</name>
<dbReference type="EMBL" id="JBHLTM010000088">
    <property type="protein sequence ID" value="MFC0687601.1"/>
    <property type="molecule type" value="Genomic_DNA"/>
</dbReference>
<dbReference type="InterPro" id="IPR009493">
    <property type="entry name" value="P2_GpE"/>
</dbReference>
<reference evidence="1 2" key="1">
    <citation type="submission" date="2024-09" db="EMBL/GenBank/DDBJ databases">
        <authorList>
            <person name="Sun Q."/>
            <person name="Mori K."/>
        </authorList>
    </citation>
    <scope>NUCLEOTIDE SEQUENCE [LARGE SCALE GENOMIC DNA]</scope>
    <source>
        <strain evidence="1 2">CICC 11035S</strain>
    </source>
</reference>